<dbReference type="Gene3D" id="2.160.10.10">
    <property type="entry name" value="Hexapeptide repeat proteins"/>
    <property type="match status" value="1"/>
</dbReference>
<dbReference type="EC" id="2.3.1.30" evidence="4"/>
<sequence length="293" mass="32064">MDCRQNEIVSSLMASYHEVGGINHVDCGNLPSKRAIATLCEDLLHLLFPGFFSDEAVTSQELELMTNELVASIRERLNIEVRRSLRLNGSHENRDAEAADIVCSFLMRLAEVRALLKTDVEAAYEGDPAARGFEEIILAYPGLEAIAIQRTAHVLYQKNVPVIPRMMTEWAHSRTGIDIHPGAEIGTHFFIDHGTGVVIGETATIGKHVKLYQGVGLVARSLAAGQALRGKKRHPTLEDHVTVYANATIVGGDTVIGARSTIGANVFILESVAPDMLYALGEQEHKVHVKKKK</sequence>
<dbReference type="SUPFAM" id="SSF51161">
    <property type="entry name" value="Trimeric LpxA-like enzymes"/>
    <property type="match status" value="1"/>
</dbReference>
<dbReference type="InterPro" id="IPR045304">
    <property type="entry name" value="LbH_SAT"/>
</dbReference>
<keyword evidence="2 4" id="KW-0808">Transferase</keyword>
<dbReference type="GO" id="GO:0009001">
    <property type="term" value="F:serine O-acetyltransferase activity"/>
    <property type="evidence" value="ECO:0007669"/>
    <property type="project" value="UniProtKB-EC"/>
</dbReference>
<keyword evidence="5" id="KW-1185">Reference proteome</keyword>
<evidence type="ECO:0000313" key="4">
    <source>
        <dbReference type="EMBL" id="MBB5035648.1"/>
    </source>
</evidence>
<dbReference type="Proteomes" id="UP000590740">
    <property type="component" value="Unassembled WGS sequence"/>
</dbReference>
<gene>
    <name evidence="4" type="ORF">HNQ65_005261</name>
</gene>
<evidence type="ECO:0000313" key="5">
    <source>
        <dbReference type="Proteomes" id="UP000590740"/>
    </source>
</evidence>
<keyword evidence="3 4" id="KW-0012">Acyltransferase</keyword>
<reference evidence="4 5" key="1">
    <citation type="submission" date="2020-08" db="EMBL/GenBank/DDBJ databases">
        <title>Genomic Encyclopedia of Type Strains, Phase IV (KMG-IV): sequencing the most valuable type-strain genomes for metagenomic binning, comparative biology and taxonomic classification.</title>
        <authorList>
            <person name="Goeker M."/>
        </authorList>
    </citation>
    <scope>NUCLEOTIDE SEQUENCE [LARGE SCALE GENOMIC DNA]</scope>
    <source>
        <strain evidence="4 5">DSM 12252</strain>
    </source>
</reference>
<organism evidence="4 5">
    <name type="scientific">Prosthecobacter vanneervenii</name>
    <dbReference type="NCBI Taxonomy" id="48466"/>
    <lineage>
        <taxon>Bacteria</taxon>
        <taxon>Pseudomonadati</taxon>
        <taxon>Verrucomicrobiota</taxon>
        <taxon>Verrucomicrobiia</taxon>
        <taxon>Verrucomicrobiales</taxon>
        <taxon>Verrucomicrobiaceae</taxon>
        <taxon>Prosthecobacter</taxon>
    </lineage>
</organism>
<dbReference type="EMBL" id="JACHIG010000022">
    <property type="protein sequence ID" value="MBB5035648.1"/>
    <property type="molecule type" value="Genomic_DNA"/>
</dbReference>
<dbReference type="AlphaFoldDB" id="A0A7W7YG92"/>
<dbReference type="PANTHER" id="PTHR42811">
    <property type="entry name" value="SERINE ACETYLTRANSFERASE"/>
    <property type="match status" value="1"/>
</dbReference>
<dbReference type="RefSeq" id="WP_184344655.1">
    <property type="nucleotide sequence ID" value="NZ_JACHIG010000022.1"/>
</dbReference>
<name>A0A7W7YG92_9BACT</name>
<dbReference type="InterPro" id="IPR053376">
    <property type="entry name" value="Serine_acetyltransferase"/>
</dbReference>
<accession>A0A7W7YG92</accession>
<protein>
    <submittedName>
        <fullName evidence="4">Serine O-acetyltransferase</fullName>
        <ecNumber evidence="4">2.3.1.30</ecNumber>
    </submittedName>
</protein>
<dbReference type="InterPro" id="IPR042122">
    <property type="entry name" value="Ser_AcTrfase_N_sf"/>
</dbReference>
<dbReference type="CDD" id="cd03354">
    <property type="entry name" value="LbH_SAT"/>
    <property type="match status" value="1"/>
</dbReference>
<dbReference type="Gene3D" id="1.10.3130.10">
    <property type="entry name" value="serine acetyltransferase, domain 1"/>
    <property type="match status" value="1"/>
</dbReference>
<dbReference type="GO" id="GO:0008652">
    <property type="term" value="P:amino acid biosynthetic process"/>
    <property type="evidence" value="ECO:0007669"/>
    <property type="project" value="UniProtKB-KW"/>
</dbReference>
<keyword evidence="1" id="KW-0028">Amino-acid biosynthesis</keyword>
<proteinExistence type="predicted"/>
<evidence type="ECO:0000256" key="3">
    <source>
        <dbReference type="ARBA" id="ARBA00023315"/>
    </source>
</evidence>
<dbReference type="InterPro" id="IPR011004">
    <property type="entry name" value="Trimer_LpxA-like_sf"/>
</dbReference>
<comment type="caution">
    <text evidence="4">The sequence shown here is derived from an EMBL/GenBank/DDBJ whole genome shotgun (WGS) entry which is preliminary data.</text>
</comment>
<evidence type="ECO:0000256" key="2">
    <source>
        <dbReference type="ARBA" id="ARBA00022679"/>
    </source>
</evidence>
<dbReference type="NCBIfam" id="NF041874">
    <property type="entry name" value="EPS_EpsC"/>
    <property type="match status" value="1"/>
</dbReference>
<evidence type="ECO:0000256" key="1">
    <source>
        <dbReference type="ARBA" id="ARBA00022605"/>
    </source>
</evidence>